<dbReference type="EMBL" id="JASCTH010000011">
    <property type="protein sequence ID" value="MDI6100591.1"/>
    <property type="molecule type" value="Genomic_DNA"/>
</dbReference>
<comment type="caution">
    <text evidence="1">The sequence shown here is derived from an EMBL/GenBank/DDBJ whole genome shotgun (WGS) entry which is preliminary data.</text>
</comment>
<sequence>MRRRRRPGRDRGSFTAELAAGLPALMLLLGFGLTAVTAVTAKMQCLDAAREAALAGARGAAATAVASRIAPEGAAVRMGGTAESVTAEVSAPVRMFGADLPGVEVRATAVAAREPEEVGLP</sequence>
<dbReference type="InterPro" id="IPR049790">
    <property type="entry name" value="Rv3655c/TadE"/>
</dbReference>
<dbReference type="NCBIfam" id="NF041390">
    <property type="entry name" value="TadE_Rv3655c"/>
    <property type="match status" value="1"/>
</dbReference>
<evidence type="ECO:0000313" key="2">
    <source>
        <dbReference type="Proteomes" id="UP001241758"/>
    </source>
</evidence>
<gene>
    <name evidence="1" type="ORF">QLQ12_18440</name>
</gene>
<evidence type="ECO:0000313" key="1">
    <source>
        <dbReference type="EMBL" id="MDI6100591.1"/>
    </source>
</evidence>
<dbReference type="RefSeq" id="WP_282761422.1">
    <property type="nucleotide sequence ID" value="NZ_JASCTH010000011.1"/>
</dbReference>
<reference evidence="1 2" key="1">
    <citation type="submission" date="2023-05" db="EMBL/GenBank/DDBJ databases">
        <title>Actinoplanes sp. NEAU-A12 genome sequencing.</title>
        <authorList>
            <person name="Wang Z.-S."/>
        </authorList>
    </citation>
    <scope>NUCLEOTIDE SEQUENCE [LARGE SCALE GENOMIC DNA]</scope>
    <source>
        <strain evidence="1 2">NEAU-A12</strain>
    </source>
</reference>
<dbReference type="Proteomes" id="UP001241758">
    <property type="component" value="Unassembled WGS sequence"/>
</dbReference>
<proteinExistence type="predicted"/>
<organism evidence="1 2">
    <name type="scientific">Actinoplanes sandaracinus</name>
    <dbReference type="NCBI Taxonomy" id="3045177"/>
    <lineage>
        <taxon>Bacteria</taxon>
        <taxon>Bacillati</taxon>
        <taxon>Actinomycetota</taxon>
        <taxon>Actinomycetes</taxon>
        <taxon>Micromonosporales</taxon>
        <taxon>Micromonosporaceae</taxon>
        <taxon>Actinoplanes</taxon>
    </lineage>
</organism>
<protein>
    <submittedName>
        <fullName evidence="1">TadE family type IV pilus minor pilin</fullName>
    </submittedName>
</protein>
<keyword evidence="2" id="KW-1185">Reference proteome</keyword>
<name>A0ABT6WLM2_9ACTN</name>
<accession>A0ABT6WLM2</accession>